<dbReference type="SUPFAM" id="SSF81321">
    <property type="entry name" value="Family A G protein-coupled receptor-like"/>
    <property type="match status" value="1"/>
</dbReference>
<dbReference type="SMART" id="SM00220">
    <property type="entry name" value="S_TKc"/>
    <property type="match status" value="1"/>
</dbReference>
<organism evidence="6 7">
    <name type="scientific">Pythium insidiosum</name>
    <name type="common">Pythiosis disease agent</name>
    <dbReference type="NCBI Taxonomy" id="114742"/>
    <lineage>
        <taxon>Eukaryota</taxon>
        <taxon>Sar</taxon>
        <taxon>Stramenopiles</taxon>
        <taxon>Oomycota</taxon>
        <taxon>Peronosporomycetes</taxon>
        <taxon>Pythiales</taxon>
        <taxon>Pythiaceae</taxon>
        <taxon>Pythium</taxon>
    </lineage>
</organism>
<keyword evidence="4" id="KW-0812">Transmembrane</keyword>
<dbReference type="PANTHER" id="PTHR44329:SF298">
    <property type="entry name" value="MIXED LINEAGE KINASE DOMAIN-LIKE PROTEIN"/>
    <property type="match status" value="1"/>
</dbReference>
<feature type="compositionally biased region" description="Low complexity" evidence="3">
    <location>
        <begin position="47"/>
        <end position="58"/>
    </location>
</feature>
<dbReference type="PROSITE" id="PS50011">
    <property type="entry name" value="PROTEIN_KINASE_DOM"/>
    <property type="match status" value="1"/>
</dbReference>
<evidence type="ECO:0000259" key="5">
    <source>
        <dbReference type="PROSITE" id="PS50011"/>
    </source>
</evidence>
<dbReference type="SUPFAM" id="SSF56112">
    <property type="entry name" value="Protein kinase-like (PK-like)"/>
    <property type="match status" value="1"/>
</dbReference>
<protein>
    <recommendedName>
        <fullName evidence="5">Protein kinase domain-containing protein</fullName>
    </recommendedName>
</protein>
<dbReference type="CDD" id="cd00637">
    <property type="entry name" value="7tm_classA_rhodopsin-like"/>
    <property type="match status" value="1"/>
</dbReference>
<feature type="transmembrane region" description="Helical" evidence="4">
    <location>
        <begin position="165"/>
        <end position="183"/>
    </location>
</feature>
<dbReference type="PANTHER" id="PTHR44329">
    <property type="entry name" value="SERINE/THREONINE-PROTEIN KINASE TNNI3K-RELATED"/>
    <property type="match status" value="1"/>
</dbReference>
<proteinExistence type="predicted"/>
<dbReference type="InterPro" id="IPR001245">
    <property type="entry name" value="Ser-Thr/Tyr_kinase_cat_dom"/>
</dbReference>
<keyword evidence="7" id="KW-1185">Reference proteome</keyword>
<feature type="compositionally biased region" description="Basic residues" evidence="3">
    <location>
        <begin position="80"/>
        <end position="91"/>
    </location>
</feature>
<dbReference type="EMBL" id="JAKCXM010000092">
    <property type="protein sequence ID" value="KAJ0402919.1"/>
    <property type="molecule type" value="Genomic_DNA"/>
</dbReference>
<keyword evidence="2" id="KW-0067">ATP-binding</keyword>
<feature type="region of interest" description="Disordered" evidence="3">
    <location>
        <begin position="748"/>
        <end position="769"/>
    </location>
</feature>
<feature type="region of interest" description="Disordered" evidence="3">
    <location>
        <begin position="558"/>
        <end position="591"/>
    </location>
</feature>
<evidence type="ECO:0000313" key="6">
    <source>
        <dbReference type="EMBL" id="KAJ0402919.1"/>
    </source>
</evidence>
<gene>
    <name evidence="6" type="ORF">P43SY_005904</name>
</gene>
<dbReference type="InterPro" id="IPR000719">
    <property type="entry name" value="Prot_kinase_dom"/>
</dbReference>
<keyword evidence="4" id="KW-1133">Transmembrane helix</keyword>
<accession>A0AAD5MCN0</accession>
<dbReference type="InterPro" id="IPR051681">
    <property type="entry name" value="Ser/Thr_Kinases-Pseudokinases"/>
</dbReference>
<feature type="domain" description="Protein kinase" evidence="5">
    <location>
        <begin position="394"/>
        <end position="704"/>
    </location>
</feature>
<dbReference type="Gene3D" id="1.10.510.10">
    <property type="entry name" value="Transferase(Phosphotransferase) domain 1"/>
    <property type="match status" value="1"/>
</dbReference>
<dbReference type="GO" id="GO:0005524">
    <property type="term" value="F:ATP binding"/>
    <property type="evidence" value="ECO:0007669"/>
    <property type="project" value="UniProtKB-KW"/>
</dbReference>
<feature type="region of interest" description="Disordered" evidence="3">
    <location>
        <begin position="43"/>
        <end position="113"/>
    </location>
</feature>
<dbReference type="Gene3D" id="3.30.200.20">
    <property type="entry name" value="Phosphorylase Kinase, domain 1"/>
    <property type="match status" value="1"/>
</dbReference>
<keyword evidence="1" id="KW-0547">Nucleotide-binding</keyword>
<dbReference type="Proteomes" id="UP001209570">
    <property type="component" value="Unassembled WGS sequence"/>
</dbReference>
<feature type="transmembrane region" description="Helical" evidence="4">
    <location>
        <begin position="268"/>
        <end position="287"/>
    </location>
</feature>
<dbReference type="GO" id="GO:0004674">
    <property type="term" value="F:protein serine/threonine kinase activity"/>
    <property type="evidence" value="ECO:0007669"/>
    <property type="project" value="TreeGrafter"/>
</dbReference>
<feature type="compositionally biased region" description="Basic residues" evidence="3">
    <location>
        <begin position="755"/>
        <end position="764"/>
    </location>
</feature>
<dbReference type="Pfam" id="PF07714">
    <property type="entry name" value="PK_Tyr_Ser-Thr"/>
    <property type="match status" value="2"/>
</dbReference>
<keyword evidence="4" id="KW-0472">Membrane</keyword>
<feature type="transmembrane region" description="Helical" evidence="4">
    <location>
        <begin position="227"/>
        <end position="247"/>
    </location>
</feature>
<dbReference type="InterPro" id="IPR008271">
    <property type="entry name" value="Ser/Thr_kinase_AS"/>
</dbReference>
<sequence>MLVEEQTPLEWLYIKLAAQLCSTCFASFVGAQHVLHIVGVGAKPPRRTTSATSSARSTSSRDRICMLEAAQPPALEDPRRHRRDRHRRRRRRTDEDDSSAPEGSPFRSSSAAAPSASPITRILRAACFSEIAFSLTGAVTTAVRIHDPTLVSNFHLTFWAQGPHWGTQVASFCWMGALAMYIAKRNRVMFDVLMAHVIIWLLAVFFWVLVLYAAYHDRQSSWDAATFAWMGFVVVNIAIVSTCWARFARRWRGQDPARRRGSYVVAKLLSYTLAFLVCVLPYVIYNIVQGCHNPCPIEYAFSSLLALWPTANAIIYLTKPTMCLRWFRDSGDGAFSTVQRSAGGVALHGGAVGSAGDDDAIAAPYTALPRRAPGDVGMHHQILMSPTQHELKGLEIGDKIGEGVAVVYHGKWRGADVAVKMKSLMIDRSEDLKEFQDACNLEIQQEAAVMKTLCHPNIVLFMEAGFYKGSICIISEYCARGSLRDVLMRANVTQLSWSTKLRLALGIAHGIQYLHNSNPPMIHRDLKSPNVLVDDSWHAKIADFGTLRFAEIVSGVQHSQSRQEKARRASNRASRRQENNSKKHGSSLGEGDAMVMTGLVGTTRWMAPEVIRGDKIYTNKADIYSLGLIFWELIEGRLPFESTRWNHEIEGLVLQGMRPAIRTELCPERWKLLVATCWQSDPTVRPTISQVITSLQRIAREEALDTSAPRFTGMSSQFSVTQSVTSDSSLLDASVISEVSTQSIVTVATSPASQRQHRRRRLKRSQLTSSRAARRAFRASYLSVDEESEVGASDSAIEDVEEDEDAGDTDNESQSAFFVHSGNFIKEPTTNLADSRIDEIPPPLRLQARGLSGDVNAMVSI</sequence>
<name>A0AAD5MCN0_PYTIN</name>
<dbReference type="CDD" id="cd13999">
    <property type="entry name" value="STKc_MAP3K-like"/>
    <property type="match status" value="1"/>
</dbReference>
<dbReference type="InterPro" id="IPR011009">
    <property type="entry name" value="Kinase-like_dom_sf"/>
</dbReference>
<evidence type="ECO:0000256" key="2">
    <source>
        <dbReference type="ARBA" id="ARBA00022840"/>
    </source>
</evidence>
<dbReference type="PROSITE" id="PS00108">
    <property type="entry name" value="PROTEIN_KINASE_ST"/>
    <property type="match status" value="1"/>
</dbReference>
<evidence type="ECO:0000256" key="1">
    <source>
        <dbReference type="ARBA" id="ARBA00022741"/>
    </source>
</evidence>
<evidence type="ECO:0000256" key="4">
    <source>
        <dbReference type="SAM" id="Phobius"/>
    </source>
</evidence>
<reference evidence="6" key="1">
    <citation type="submission" date="2021-12" db="EMBL/GenBank/DDBJ databases">
        <title>Prjna785345.</title>
        <authorList>
            <person name="Rujirawat T."/>
            <person name="Krajaejun T."/>
        </authorList>
    </citation>
    <scope>NUCLEOTIDE SEQUENCE</scope>
    <source>
        <strain evidence="6">Pi057C3</strain>
    </source>
</reference>
<feature type="region of interest" description="Disordered" evidence="3">
    <location>
        <begin position="788"/>
        <end position="813"/>
    </location>
</feature>
<feature type="compositionally biased region" description="Acidic residues" evidence="3">
    <location>
        <begin position="796"/>
        <end position="811"/>
    </location>
</feature>
<feature type="transmembrane region" description="Helical" evidence="4">
    <location>
        <begin position="195"/>
        <end position="215"/>
    </location>
</feature>
<dbReference type="AlphaFoldDB" id="A0AAD5MCN0"/>
<comment type="caution">
    <text evidence="6">The sequence shown here is derived from an EMBL/GenBank/DDBJ whole genome shotgun (WGS) entry which is preliminary data.</text>
</comment>
<evidence type="ECO:0000256" key="3">
    <source>
        <dbReference type="SAM" id="MobiDB-lite"/>
    </source>
</evidence>
<evidence type="ECO:0000313" key="7">
    <source>
        <dbReference type="Proteomes" id="UP001209570"/>
    </source>
</evidence>